<evidence type="ECO:0000313" key="1">
    <source>
        <dbReference type="EMBL" id="MED6144209.1"/>
    </source>
</evidence>
<keyword evidence="2" id="KW-1185">Reference proteome</keyword>
<dbReference type="EMBL" id="JASCZI010090656">
    <property type="protein sequence ID" value="MED6144209.1"/>
    <property type="molecule type" value="Genomic_DNA"/>
</dbReference>
<comment type="caution">
    <text evidence="1">The sequence shown here is derived from an EMBL/GenBank/DDBJ whole genome shotgun (WGS) entry which is preliminary data.</text>
</comment>
<sequence length="109" mass="12779">MLQTNVGYSTFTEMILHLDQNRSFLFVNPKLLPLPFQPQTRLRFPFKAPTFRVFKSTNVATLNKFSPVESKRVPRHVKVEAQRALMDYLRSTRGYNFLDAEYIMSKDSC</sequence>
<gene>
    <name evidence="1" type="ORF">PIB30_013587</name>
</gene>
<proteinExistence type="predicted"/>
<dbReference type="Proteomes" id="UP001341840">
    <property type="component" value="Unassembled WGS sequence"/>
</dbReference>
<accession>A0ABU6T6Q5</accession>
<evidence type="ECO:0000313" key="2">
    <source>
        <dbReference type="Proteomes" id="UP001341840"/>
    </source>
</evidence>
<organism evidence="1 2">
    <name type="scientific">Stylosanthes scabra</name>
    <dbReference type="NCBI Taxonomy" id="79078"/>
    <lineage>
        <taxon>Eukaryota</taxon>
        <taxon>Viridiplantae</taxon>
        <taxon>Streptophyta</taxon>
        <taxon>Embryophyta</taxon>
        <taxon>Tracheophyta</taxon>
        <taxon>Spermatophyta</taxon>
        <taxon>Magnoliopsida</taxon>
        <taxon>eudicotyledons</taxon>
        <taxon>Gunneridae</taxon>
        <taxon>Pentapetalae</taxon>
        <taxon>rosids</taxon>
        <taxon>fabids</taxon>
        <taxon>Fabales</taxon>
        <taxon>Fabaceae</taxon>
        <taxon>Papilionoideae</taxon>
        <taxon>50 kb inversion clade</taxon>
        <taxon>dalbergioids sensu lato</taxon>
        <taxon>Dalbergieae</taxon>
        <taxon>Pterocarpus clade</taxon>
        <taxon>Stylosanthes</taxon>
    </lineage>
</organism>
<reference evidence="1 2" key="1">
    <citation type="journal article" date="2023" name="Plants (Basel)">
        <title>Bridging the Gap: Combining Genomics and Transcriptomics Approaches to Understand Stylosanthes scabra, an Orphan Legume from the Brazilian Caatinga.</title>
        <authorList>
            <person name="Ferreira-Neto J.R.C."/>
            <person name="da Silva M.D."/>
            <person name="Binneck E."/>
            <person name="de Melo N.F."/>
            <person name="da Silva R.H."/>
            <person name="de Melo A.L.T.M."/>
            <person name="Pandolfi V."/>
            <person name="Bustamante F.O."/>
            <person name="Brasileiro-Vidal A.C."/>
            <person name="Benko-Iseppon A.M."/>
        </authorList>
    </citation>
    <scope>NUCLEOTIDE SEQUENCE [LARGE SCALE GENOMIC DNA]</scope>
    <source>
        <tissue evidence="1">Leaves</tissue>
    </source>
</reference>
<protein>
    <submittedName>
        <fullName evidence="1">Uncharacterized protein</fullName>
    </submittedName>
</protein>
<name>A0ABU6T6Q5_9FABA</name>